<dbReference type="Proteomes" id="UP001139193">
    <property type="component" value="Unassembled WGS sequence"/>
</dbReference>
<keyword evidence="2" id="KW-1185">Reference proteome</keyword>
<reference evidence="1" key="1">
    <citation type="submission" date="2022-03" db="EMBL/GenBank/DDBJ databases">
        <title>Bacterial whole genome sequence for Hymenobacter sp. DH14.</title>
        <authorList>
            <person name="Le V."/>
        </authorList>
    </citation>
    <scope>NUCLEOTIDE SEQUENCE</scope>
    <source>
        <strain evidence="1">DH14</strain>
    </source>
</reference>
<name>A0A9X1VI38_9BACT</name>
<protein>
    <submittedName>
        <fullName evidence="1">Uncharacterized protein</fullName>
    </submittedName>
</protein>
<accession>A0A9X1VI38</accession>
<sequence length="200" mass="22164">MRFRTFLTYLSLLPLSACTKSCNEFDNNEEFAHAKLPAYTETGANTLGCVLGPQTWTVLGKYNSGLNYGGRWQPNGLEAYAGSYSGILQLRAGGRMTGVRNSKEFYDAEIGLTFQLTDTLGGLRLLADTSRVPGKAEFMVATNFIEGIDFKSSARHPVRLFVRKLDRQQRIVSGTFSGMLYQTNGPDSLAVTDGRFDLRY</sequence>
<dbReference type="RefSeq" id="WP_241937439.1">
    <property type="nucleotide sequence ID" value="NZ_JALBGC010000004.1"/>
</dbReference>
<organism evidence="1 2">
    <name type="scientific">Hymenobacter cyanobacteriorum</name>
    <dbReference type="NCBI Taxonomy" id="2926463"/>
    <lineage>
        <taxon>Bacteria</taxon>
        <taxon>Pseudomonadati</taxon>
        <taxon>Bacteroidota</taxon>
        <taxon>Cytophagia</taxon>
        <taxon>Cytophagales</taxon>
        <taxon>Hymenobacteraceae</taxon>
        <taxon>Hymenobacter</taxon>
    </lineage>
</organism>
<dbReference type="AlphaFoldDB" id="A0A9X1VI38"/>
<proteinExistence type="predicted"/>
<evidence type="ECO:0000313" key="1">
    <source>
        <dbReference type="EMBL" id="MCI1189222.1"/>
    </source>
</evidence>
<comment type="caution">
    <text evidence="1">The sequence shown here is derived from an EMBL/GenBank/DDBJ whole genome shotgun (WGS) entry which is preliminary data.</text>
</comment>
<gene>
    <name evidence="1" type="ORF">MON38_17495</name>
</gene>
<evidence type="ECO:0000313" key="2">
    <source>
        <dbReference type="Proteomes" id="UP001139193"/>
    </source>
</evidence>
<dbReference type="EMBL" id="JALBGC010000004">
    <property type="protein sequence ID" value="MCI1189222.1"/>
    <property type="molecule type" value="Genomic_DNA"/>
</dbReference>